<keyword evidence="10" id="KW-0812">Transmembrane</keyword>
<keyword evidence="3" id="KW-0808">Transferase</keyword>
<evidence type="ECO:0000256" key="5">
    <source>
        <dbReference type="ARBA" id="ARBA00022777"/>
    </source>
</evidence>
<dbReference type="Pfam" id="PF13614">
    <property type="entry name" value="AAA_31"/>
    <property type="match status" value="1"/>
</dbReference>
<keyword evidence="7" id="KW-0829">Tyrosine-protein kinase</keyword>
<keyword evidence="6" id="KW-0067">ATP-binding</keyword>
<dbReference type="Gene3D" id="3.40.50.300">
    <property type="entry name" value="P-loop containing nucleotide triphosphate hydrolases"/>
    <property type="match status" value="1"/>
</dbReference>
<dbReference type="EC" id="2.7.10.2" evidence="2"/>
<evidence type="ECO:0000256" key="10">
    <source>
        <dbReference type="SAM" id="Phobius"/>
    </source>
</evidence>
<evidence type="ECO:0000256" key="4">
    <source>
        <dbReference type="ARBA" id="ARBA00022741"/>
    </source>
</evidence>
<dbReference type="InterPro" id="IPR027417">
    <property type="entry name" value="P-loop_NTPase"/>
</dbReference>
<evidence type="ECO:0000256" key="6">
    <source>
        <dbReference type="ARBA" id="ARBA00022840"/>
    </source>
</evidence>
<feature type="transmembrane region" description="Helical" evidence="10">
    <location>
        <begin position="29"/>
        <end position="47"/>
    </location>
</feature>
<organism evidence="12 13">
    <name type="scientific">Nodularia spumigena CENA596</name>
    <dbReference type="NCBI Taxonomy" id="1819295"/>
    <lineage>
        <taxon>Bacteria</taxon>
        <taxon>Bacillati</taxon>
        <taxon>Cyanobacteriota</taxon>
        <taxon>Cyanophyceae</taxon>
        <taxon>Nostocales</taxon>
        <taxon>Nodulariaceae</taxon>
        <taxon>Nodularia</taxon>
    </lineage>
</organism>
<dbReference type="GO" id="GO:0004713">
    <property type="term" value="F:protein tyrosine kinase activity"/>
    <property type="evidence" value="ECO:0007669"/>
    <property type="project" value="TreeGrafter"/>
</dbReference>
<feature type="coiled-coil region" evidence="9">
    <location>
        <begin position="171"/>
        <end position="279"/>
    </location>
</feature>
<proteinExistence type="inferred from homology"/>
<evidence type="ECO:0000256" key="3">
    <source>
        <dbReference type="ARBA" id="ARBA00022679"/>
    </source>
</evidence>
<keyword evidence="5" id="KW-0418">Kinase</keyword>
<dbReference type="SUPFAM" id="SSF52540">
    <property type="entry name" value="P-loop containing nucleoside triphosphate hydrolases"/>
    <property type="match status" value="1"/>
</dbReference>
<comment type="catalytic activity">
    <reaction evidence="8">
        <text>L-tyrosyl-[protein] + ATP = O-phospho-L-tyrosyl-[protein] + ADP + H(+)</text>
        <dbReference type="Rhea" id="RHEA:10596"/>
        <dbReference type="Rhea" id="RHEA-COMP:10136"/>
        <dbReference type="Rhea" id="RHEA-COMP:20101"/>
        <dbReference type="ChEBI" id="CHEBI:15378"/>
        <dbReference type="ChEBI" id="CHEBI:30616"/>
        <dbReference type="ChEBI" id="CHEBI:46858"/>
        <dbReference type="ChEBI" id="CHEBI:61978"/>
        <dbReference type="ChEBI" id="CHEBI:456216"/>
        <dbReference type="EC" id="2.7.10.2"/>
    </reaction>
</comment>
<evidence type="ECO:0000256" key="2">
    <source>
        <dbReference type="ARBA" id="ARBA00011903"/>
    </source>
</evidence>
<dbReference type="GO" id="GO:0005886">
    <property type="term" value="C:plasma membrane"/>
    <property type="evidence" value="ECO:0007669"/>
    <property type="project" value="TreeGrafter"/>
</dbReference>
<feature type="domain" description="AAA" evidence="11">
    <location>
        <begin position="571"/>
        <end position="703"/>
    </location>
</feature>
<reference evidence="12 13" key="1">
    <citation type="submission" date="2016-04" db="EMBL/GenBank/DDBJ databases">
        <title>Draft Genome Assembly of the Bloom-forming Cyanobacterium Nodularia spumigena Strain CENA596 in Shrimp Production Ponds.</title>
        <authorList>
            <person name="Popin R.V."/>
            <person name="Rigonato J."/>
            <person name="Abreu V.A."/>
            <person name="Andreote A.P."/>
            <person name="Silveira S.B."/>
            <person name="Odebrecht C."/>
            <person name="Fiore M.F."/>
        </authorList>
    </citation>
    <scope>NUCLEOTIDE SEQUENCE [LARGE SCALE GENOMIC DNA]</scope>
    <source>
        <strain evidence="12 13">CENA596</strain>
    </source>
</reference>
<dbReference type="PANTHER" id="PTHR32309">
    <property type="entry name" value="TYROSINE-PROTEIN KINASE"/>
    <property type="match status" value="1"/>
</dbReference>
<dbReference type="PANTHER" id="PTHR32309:SF13">
    <property type="entry name" value="FERRIC ENTEROBACTIN TRANSPORT PROTEIN FEPE"/>
    <property type="match status" value="1"/>
</dbReference>
<dbReference type="InterPro" id="IPR025669">
    <property type="entry name" value="AAA_dom"/>
</dbReference>
<evidence type="ECO:0000256" key="8">
    <source>
        <dbReference type="ARBA" id="ARBA00051245"/>
    </source>
</evidence>
<dbReference type="EMBL" id="LWAJ01000047">
    <property type="protein sequence ID" value="KZL51058.1"/>
    <property type="molecule type" value="Genomic_DNA"/>
</dbReference>
<evidence type="ECO:0000259" key="11">
    <source>
        <dbReference type="Pfam" id="PF13614"/>
    </source>
</evidence>
<dbReference type="InterPro" id="IPR005702">
    <property type="entry name" value="Wzc-like_C"/>
</dbReference>
<keyword evidence="10" id="KW-0472">Membrane</keyword>
<evidence type="ECO:0000256" key="9">
    <source>
        <dbReference type="SAM" id="Coils"/>
    </source>
</evidence>
<feature type="transmembrane region" description="Helical" evidence="10">
    <location>
        <begin position="457"/>
        <end position="480"/>
    </location>
</feature>
<protein>
    <recommendedName>
        <fullName evidence="2">non-specific protein-tyrosine kinase</fullName>
        <ecNumber evidence="2">2.7.10.2</ecNumber>
    </recommendedName>
</protein>
<comment type="caution">
    <text evidence="12">The sequence shown here is derived from an EMBL/GenBank/DDBJ whole genome shotgun (WGS) entry which is preliminary data.</text>
</comment>
<name>A0A166KFS8_NODSP</name>
<dbReference type="InterPro" id="IPR050445">
    <property type="entry name" value="Bact_polysacc_biosynth/exp"/>
</dbReference>
<evidence type="ECO:0000256" key="1">
    <source>
        <dbReference type="ARBA" id="ARBA00007316"/>
    </source>
</evidence>
<keyword evidence="9" id="KW-0175">Coiled coil</keyword>
<keyword evidence="4" id="KW-0547">Nucleotide-binding</keyword>
<evidence type="ECO:0000313" key="13">
    <source>
        <dbReference type="Proteomes" id="UP000076555"/>
    </source>
</evidence>
<sequence length="732" mass="82542">MNQNQLVHHSSINAVDVRRVAKILLRRRFLCLGVSGVLMSIAAFLAVNTKTNYQSSMQILVNSNLYEGVRLNNIQLGGNSEFTEPNLPVFDYSAQMKLMVSSKLIQKAVDILHSDYPDITVEDIKGNNKNNKESPLVVSQLEGKGGVNQVPSPVIEVSFNHDDPVKTQRVLQALQKVYQEYNLEQQKERLNQGLTFVSTRLPQIKQELSQAEENLENFRTKHKILDPEVQSKILLESLANIQQQRQTIRAQLKDVEAQYNNLEQKIAVLSENAKIASRLNQSTRYQSLLNEVQKTELAIATEQIRYTEESPIIQQLRQQHQSQKSLLQQEVKKLLGDKAINTTSTRNLLLIQKQTTEIDPVLLQEFIQVQTIVKGLIAHENSLSESEKRLSSQLSKYPSLISEYNRLLPAVETKRKILEQLLQTQQYLGLKISQGGFDWEVLEEPALGTSTSNRRSILLLGGVVVSPILGIAIALTWGMFNYTIYSVQELQKLTKLRLLGSVPKLAPLGLKERLPIRFWQKQQNLAPSLVEATTWLPCHESLNMVYQNIQIFKHPYPFKSLMLTSALSREGKTTLALGLAASAARMHRRVLLIDANLRYPNLHKNLQLSNDWGLSLLLVDETNTQVQDYIQPIHPSIDILTAGPTAEDTIKLLSSQRMQELIELFEQTYDLVIIDAPPILGTVDSRILASFCDGIVIVGRIGQITPNELTQTTEILSNLNLVGIIANDVSRE</sequence>
<dbReference type="AlphaFoldDB" id="A0A166KFS8"/>
<gene>
    <name evidence="12" type="ORF">A2T98_04080</name>
</gene>
<comment type="similarity">
    <text evidence="1">Belongs to the CpsD/CapB family.</text>
</comment>
<dbReference type="OrthoDB" id="580971at2"/>
<keyword evidence="10" id="KW-1133">Transmembrane helix</keyword>
<dbReference type="Proteomes" id="UP000076555">
    <property type="component" value="Unassembled WGS sequence"/>
</dbReference>
<dbReference type="RefSeq" id="WP_063871670.1">
    <property type="nucleotide sequence ID" value="NZ_CAWMRI010000047.1"/>
</dbReference>
<evidence type="ECO:0000313" key="12">
    <source>
        <dbReference type="EMBL" id="KZL51058.1"/>
    </source>
</evidence>
<evidence type="ECO:0000256" key="7">
    <source>
        <dbReference type="ARBA" id="ARBA00023137"/>
    </source>
</evidence>
<accession>A0A166KFS8</accession>
<dbReference type="CDD" id="cd05387">
    <property type="entry name" value="BY-kinase"/>
    <property type="match status" value="1"/>
</dbReference>